<organism evidence="1 2">
    <name type="scientific">Anaerobacillus alkaliphilus</name>
    <dbReference type="NCBI Taxonomy" id="1548597"/>
    <lineage>
        <taxon>Bacteria</taxon>
        <taxon>Bacillati</taxon>
        <taxon>Bacillota</taxon>
        <taxon>Bacilli</taxon>
        <taxon>Bacillales</taxon>
        <taxon>Bacillaceae</taxon>
        <taxon>Anaerobacillus</taxon>
    </lineage>
</organism>
<sequence length="105" mass="11527">MGHDIYGVSKAGNEVAYARFSMGNYNASILYSLLDANEFHAGVSGSGGSSTFTIEQMEKAMDAYKQLFSHIPLSEADWDLKQILMFIENCLETAHKDGSVSVYFG</sequence>
<evidence type="ECO:0000313" key="2">
    <source>
        <dbReference type="Proteomes" id="UP000290649"/>
    </source>
</evidence>
<keyword evidence="2" id="KW-1185">Reference proteome</keyword>
<gene>
    <name evidence="1" type="ORF">DS745_07075</name>
</gene>
<dbReference type="AlphaFoldDB" id="A0A4Q0VVP1"/>
<comment type="caution">
    <text evidence="1">The sequence shown here is derived from an EMBL/GenBank/DDBJ whole genome shotgun (WGS) entry which is preliminary data.</text>
</comment>
<proteinExistence type="predicted"/>
<dbReference type="Proteomes" id="UP000290649">
    <property type="component" value="Unassembled WGS sequence"/>
</dbReference>
<dbReference type="OrthoDB" id="2933757at2"/>
<evidence type="ECO:0000313" key="1">
    <source>
        <dbReference type="EMBL" id="RXJ02455.1"/>
    </source>
</evidence>
<dbReference type="RefSeq" id="WP_129077560.1">
    <property type="nucleotide sequence ID" value="NZ_QOUX01000025.1"/>
</dbReference>
<protein>
    <submittedName>
        <fullName evidence="1">Uncharacterized protein</fullName>
    </submittedName>
</protein>
<accession>A0A4Q0VVP1</accession>
<dbReference type="EMBL" id="QOUX01000025">
    <property type="protein sequence ID" value="RXJ02455.1"/>
    <property type="molecule type" value="Genomic_DNA"/>
</dbReference>
<reference evidence="1 2" key="1">
    <citation type="journal article" date="2019" name="Int. J. Syst. Evol. Microbiol.">
        <title>Anaerobacillus alkaliphilus sp. nov., a novel alkaliphilic and moderately halophilic bacterium.</title>
        <authorList>
            <person name="Borsodi A.K."/>
            <person name="Aszalos J.M."/>
            <person name="Bihari P."/>
            <person name="Nagy I."/>
            <person name="Schumann P."/>
            <person name="Sproer C."/>
            <person name="Kovacs A.L."/>
            <person name="Boka K."/>
            <person name="Dobosy P."/>
            <person name="Ovari M."/>
            <person name="Szili-Kovacs T."/>
            <person name="Toth E."/>
        </authorList>
    </citation>
    <scope>NUCLEOTIDE SEQUENCE [LARGE SCALE GENOMIC DNA]</scope>
    <source>
        <strain evidence="1 2">B16-10</strain>
    </source>
</reference>
<name>A0A4Q0VVP1_9BACI</name>